<feature type="region of interest" description="Disordered" evidence="1">
    <location>
        <begin position="229"/>
        <end position="258"/>
    </location>
</feature>
<protein>
    <submittedName>
        <fullName evidence="2 4">Uncharacterized protein</fullName>
    </submittedName>
</protein>
<sequence>MISMYGRAFGFARHNNRRQGKDTWLKHISAKRTHQECVEDEDKVRLLTVEVVKVRELVIQLGQDRKHHVIVHRGPPQLVDDKDDDWADSVIRGQWSAVSGQPPDRTGRTEGRKLLVADKRREVSATSAAMAWTMTISSSAVRRTKTSHRRGGCGCGGGSLGRRRKLAATRQLRWKQRRAAMSLFLTSPLAVRSLESANYLGFSLTQNVQRRSQAPSHQAECANAARAEARRREAKQASQGATWRGGVSRRDATRRGTTQRCEQAIPLSFTFPYITRIALDELCRKQKINKTQHPTTNDF</sequence>
<dbReference type="AlphaFoldDB" id="A0A183J630"/>
<dbReference type="Proteomes" id="UP000270296">
    <property type="component" value="Unassembled WGS sequence"/>
</dbReference>
<keyword evidence="3" id="KW-1185">Reference proteome</keyword>
<evidence type="ECO:0000313" key="2">
    <source>
        <dbReference type="EMBL" id="VDP39187.1"/>
    </source>
</evidence>
<evidence type="ECO:0000313" key="3">
    <source>
        <dbReference type="Proteomes" id="UP000270296"/>
    </source>
</evidence>
<gene>
    <name evidence="2" type="ORF">SBAD_LOCUS11328</name>
</gene>
<name>A0A183J630_9BILA</name>
<evidence type="ECO:0000256" key="1">
    <source>
        <dbReference type="SAM" id="MobiDB-lite"/>
    </source>
</evidence>
<dbReference type="WBParaSite" id="SBAD_0001171201-mRNA-1">
    <property type="protein sequence ID" value="SBAD_0001171201-mRNA-1"/>
    <property type="gene ID" value="SBAD_0001171201"/>
</dbReference>
<reference evidence="4" key="1">
    <citation type="submission" date="2016-06" db="UniProtKB">
        <authorList>
            <consortium name="WormBaseParasite"/>
        </authorList>
    </citation>
    <scope>IDENTIFICATION</scope>
</reference>
<accession>A0A183J630</accession>
<organism evidence="4">
    <name type="scientific">Soboliphyme baturini</name>
    <dbReference type="NCBI Taxonomy" id="241478"/>
    <lineage>
        <taxon>Eukaryota</taxon>
        <taxon>Metazoa</taxon>
        <taxon>Ecdysozoa</taxon>
        <taxon>Nematoda</taxon>
        <taxon>Enoplea</taxon>
        <taxon>Dorylaimia</taxon>
        <taxon>Dioctophymatida</taxon>
        <taxon>Dioctophymatoidea</taxon>
        <taxon>Soboliphymatidae</taxon>
        <taxon>Soboliphyme</taxon>
    </lineage>
</organism>
<reference evidence="2 3" key="2">
    <citation type="submission" date="2018-11" db="EMBL/GenBank/DDBJ databases">
        <authorList>
            <consortium name="Pathogen Informatics"/>
        </authorList>
    </citation>
    <scope>NUCLEOTIDE SEQUENCE [LARGE SCALE GENOMIC DNA]</scope>
</reference>
<dbReference type="EMBL" id="UZAM01015468">
    <property type="protein sequence ID" value="VDP39187.1"/>
    <property type="molecule type" value="Genomic_DNA"/>
</dbReference>
<proteinExistence type="predicted"/>
<evidence type="ECO:0000313" key="4">
    <source>
        <dbReference type="WBParaSite" id="SBAD_0001171201-mRNA-1"/>
    </source>
</evidence>